<dbReference type="EMBL" id="MCFH01000053">
    <property type="protein sequence ID" value="ORX43411.1"/>
    <property type="molecule type" value="Genomic_DNA"/>
</dbReference>
<keyword evidence="5" id="KW-0663">Pyridoxal phosphate</keyword>
<keyword evidence="13" id="KW-1185">Reference proteome</keyword>
<dbReference type="UniPathway" id="UPA00528">
    <property type="reaction ID" value="UER00586"/>
</dbReference>
<protein>
    <recommendedName>
        <fullName evidence="7">Glutamate pyruvate transaminase</fullName>
    </recommendedName>
    <alternativeName>
        <fullName evidence="8">Glutamic--alanine transaminase</fullName>
    </alternativeName>
    <alternativeName>
        <fullName evidence="9">Glutamic--pyruvic transaminase</fullName>
    </alternativeName>
</protein>
<feature type="coiled-coil region" evidence="10">
    <location>
        <begin position="9"/>
        <end position="43"/>
    </location>
</feature>
<evidence type="ECO:0000256" key="1">
    <source>
        <dbReference type="ARBA" id="ARBA00001933"/>
    </source>
</evidence>
<dbReference type="PANTHER" id="PTHR11751">
    <property type="entry name" value="ALANINE AMINOTRANSFERASE"/>
    <property type="match status" value="1"/>
</dbReference>
<evidence type="ECO:0000256" key="4">
    <source>
        <dbReference type="ARBA" id="ARBA00022679"/>
    </source>
</evidence>
<dbReference type="CDD" id="cd00609">
    <property type="entry name" value="AAT_like"/>
    <property type="match status" value="1"/>
</dbReference>
<reference evidence="12 13" key="2">
    <citation type="submission" date="2016-08" db="EMBL/GenBank/DDBJ databases">
        <title>Pervasive Adenine N6-methylation of Active Genes in Fungi.</title>
        <authorList>
            <consortium name="DOE Joint Genome Institute"/>
            <person name="Mondo S.J."/>
            <person name="Dannebaum R.O."/>
            <person name="Kuo R.C."/>
            <person name="Labutti K."/>
            <person name="Haridas S."/>
            <person name="Kuo A."/>
            <person name="Salamov A."/>
            <person name="Ahrendt S.R."/>
            <person name="Lipzen A."/>
            <person name="Sullivan W."/>
            <person name="Andreopoulos W.B."/>
            <person name="Clum A."/>
            <person name="Lindquist E."/>
            <person name="Daum C."/>
            <person name="Ramamoorthy G.K."/>
            <person name="Gryganskyi A."/>
            <person name="Culley D."/>
            <person name="Magnuson J.K."/>
            <person name="James T.Y."/>
            <person name="O'Malley M.A."/>
            <person name="Stajich J.E."/>
            <person name="Spatafora J.W."/>
            <person name="Visel A."/>
            <person name="Grigoriev I.V."/>
        </authorList>
    </citation>
    <scope>NUCLEOTIDE SEQUENCE [LARGE SCALE GENOMIC DNA]</scope>
    <source>
        <strain evidence="13">finn</strain>
    </source>
</reference>
<evidence type="ECO:0000256" key="10">
    <source>
        <dbReference type="SAM" id="Coils"/>
    </source>
</evidence>
<dbReference type="Gene3D" id="3.90.1150.10">
    <property type="entry name" value="Aspartate Aminotransferase, domain 1"/>
    <property type="match status" value="1"/>
</dbReference>
<dbReference type="InterPro" id="IPR015424">
    <property type="entry name" value="PyrdxlP-dep_Trfase"/>
</dbReference>
<dbReference type="GO" id="GO:0008483">
    <property type="term" value="F:transaminase activity"/>
    <property type="evidence" value="ECO:0007669"/>
    <property type="project" value="UniProtKB-KW"/>
</dbReference>
<evidence type="ECO:0000256" key="5">
    <source>
        <dbReference type="ARBA" id="ARBA00022898"/>
    </source>
</evidence>
<evidence type="ECO:0000256" key="9">
    <source>
        <dbReference type="ARBA" id="ARBA00080525"/>
    </source>
</evidence>
<feature type="domain" description="Aminotransferase class I/classII large" evidence="11">
    <location>
        <begin position="159"/>
        <end position="527"/>
    </location>
</feature>
<name>A0A1Y1UZQ9_9FUNG</name>
<dbReference type="Pfam" id="PF00155">
    <property type="entry name" value="Aminotran_1_2"/>
    <property type="match status" value="1"/>
</dbReference>
<keyword evidence="4 12" id="KW-0808">Transferase</keyword>
<comment type="similarity">
    <text evidence="6">Belongs to the class-I pyridoxal-phosphate-dependent aminotransferase family. Alanine aminotransferase subfamily.</text>
</comment>
<dbReference type="FunFam" id="3.40.640.10:FF:000012">
    <property type="entry name" value="alanine aminotransferase 2"/>
    <property type="match status" value="1"/>
</dbReference>
<evidence type="ECO:0000256" key="8">
    <source>
        <dbReference type="ARBA" id="ARBA00078532"/>
    </source>
</evidence>
<dbReference type="FunFam" id="3.90.1150.10:FF:000151">
    <property type="entry name" value="Alanine aminotransferase 2"/>
    <property type="match status" value="1"/>
</dbReference>
<evidence type="ECO:0000313" key="13">
    <source>
        <dbReference type="Proteomes" id="UP000193719"/>
    </source>
</evidence>
<gene>
    <name evidence="12" type="ORF">BCR36DRAFT_336059</name>
</gene>
<evidence type="ECO:0000256" key="7">
    <source>
        <dbReference type="ARBA" id="ARBA00077894"/>
    </source>
</evidence>
<keyword evidence="3 12" id="KW-0032">Aminotransferase</keyword>
<evidence type="ECO:0000256" key="2">
    <source>
        <dbReference type="ARBA" id="ARBA00011738"/>
    </source>
</evidence>
<sequence length="550" mass="62991">MYRKQQKYVMGRELEAKNYRNKAQKAKNKSQILKSEKKEANDGYNYQNEIINDKLIYSIRELMRNSSYPSLNLNNLNIDNINQRVRDAQYAVRGELVTIAEKMQKDINEGKRTDFEKIVFCNIGNPHAVGQKPISFIRQVLSIVEYPELLNNPNIHLLYPEDVILRAKEYIINTKNGIGAYSNSQGFDFVVKDVARFIEERDGYKADPKNIFLTNGASEGIQMFLNTIIRNNMDGVLLPIPQYPLYSALLTLLGGTKVNYYLDESKGWGLSIEELNNAVSMARMKDVNIRCIVVINPGNPTGKCLDVENMKEIIKFCQRENLILIADEVYQENVYAEDMKFTSFRKVLLDMGEQFSNVQLFSCHSISKGFLGECGQRGGYFEIMNIDGEVRDQIYKLACTRLCPNTLGQLVVSMMVRPPKEDELSYELYQMEKNSILNQLKERSIMLTKELNNIPGISCERPQGAMYIFPSVELPSKFIEEAEKMGKKPDFLWAKHMLEEAGVCVIPGSGFGQKPGTYHFRTTFLADQNSLKDAVFRMKAVHEKLLKQYA</sequence>
<dbReference type="InterPro" id="IPR004839">
    <property type="entry name" value="Aminotransferase_I/II_large"/>
</dbReference>
<dbReference type="GO" id="GO:0030170">
    <property type="term" value="F:pyridoxal phosphate binding"/>
    <property type="evidence" value="ECO:0007669"/>
    <property type="project" value="InterPro"/>
</dbReference>
<dbReference type="Gene3D" id="3.40.640.10">
    <property type="entry name" value="Type I PLP-dependent aspartate aminotransferase-like (Major domain)"/>
    <property type="match status" value="1"/>
</dbReference>
<evidence type="ECO:0000259" key="11">
    <source>
        <dbReference type="Pfam" id="PF00155"/>
    </source>
</evidence>
<dbReference type="FunFam" id="1.10.287.1970:FF:000001">
    <property type="entry name" value="Alanine aminotransferase 2"/>
    <property type="match status" value="1"/>
</dbReference>
<dbReference type="OrthoDB" id="1732682at2759"/>
<dbReference type="PANTHER" id="PTHR11751:SF29">
    <property type="entry name" value="ALANINE TRANSAMINASE"/>
    <property type="match status" value="1"/>
</dbReference>
<dbReference type="Proteomes" id="UP000193719">
    <property type="component" value="Unassembled WGS sequence"/>
</dbReference>
<dbReference type="InterPro" id="IPR015422">
    <property type="entry name" value="PyrdxlP-dep_Trfase_small"/>
</dbReference>
<dbReference type="InterPro" id="IPR015421">
    <property type="entry name" value="PyrdxlP-dep_Trfase_major"/>
</dbReference>
<dbReference type="STRING" id="1754191.A0A1Y1UZQ9"/>
<proteinExistence type="inferred from homology"/>
<keyword evidence="10" id="KW-0175">Coiled coil</keyword>
<comment type="subunit">
    <text evidence="2">Homodimer.</text>
</comment>
<evidence type="ECO:0000313" key="12">
    <source>
        <dbReference type="EMBL" id="ORX43411.1"/>
    </source>
</evidence>
<evidence type="ECO:0000256" key="3">
    <source>
        <dbReference type="ARBA" id="ARBA00022576"/>
    </source>
</evidence>
<dbReference type="SUPFAM" id="SSF53383">
    <property type="entry name" value="PLP-dependent transferases"/>
    <property type="match status" value="1"/>
</dbReference>
<evidence type="ECO:0000256" key="6">
    <source>
        <dbReference type="ARBA" id="ARBA00025785"/>
    </source>
</evidence>
<dbReference type="InterPro" id="IPR045088">
    <property type="entry name" value="ALAT1/2-like"/>
</dbReference>
<dbReference type="GO" id="GO:0042853">
    <property type="term" value="P:L-alanine catabolic process"/>
    <property type="evidence" value="ECO:0007669"/>
    <property type="project" value="UniProtKB-UniPathway"/>
</dbReference>
<dbReference type="Gene3D" id="1.10.287.1970">
    <property type="match status" value="1"/>
</dbReference>
<dbReference type="AlphaFoldDB" id="A0A1Y1UZQ9"/>
<reference evidence="12 13" key="1">
    <citation type="submission" date="2016-08" db="EMBL/GenBank/DDBJ databases">
        <title>Genomes of anaerobic fungi encode conserved fungal cellulosomes for biomass hydrolysis.</title>
        <authorList>
            <consortium name="DOE Joint Genome Institute"/>
            <person name="Haitjema C.H."/>
            <person name="Gilmore S.P."/>
            <person name="Henske J.K."/>
            <person name="Solomon K.V."/>
            <person name="De Groot R."/>
            <person name="Kuo A."/>
            <person name="Mondo S.J."/>
            <person name="Salamov A.A."/>
            <person name="Labutti K."/>
            <person name="Zhao Z."/>
            <person name="Chiniquy J."/>
            <person name="Barry K."/>
            <person name="Brewer H.M."/>
            <person name="Purvine S.O."/>
            <person name="Wright A.T."/>
            <person name="Boxma B."/>
            <person name="Van Alen T."/>
            <person name="Hackstein J.H."/>
            <person name="Baker S.E."/>
            <person name="Grigoriev I.V."/>
            <person name="O'Malley M.A."/>
        </authorList>
    </citation>
    <scope>NUCLEOTIDE SEQUENCE [LARGE SCALE GENOMIC DNA]</scope>
    <source>
        <strain evidence="13">finn</strain>
    </source>
</reference>
<comment type="cofactor">
    <cofactor evidence="1">
        <name>pyridoxal 5'-phosphate</name>
        <dbReference type="ChEBI" id="CHEBI:597326"/>
    </cofactor>
</comment>
<comment type="caution">
    <text evidence="12">The sequence shown here is derived from an EMBL/GenBank/DDBJ whole genome shotgun (WGS) entry which is preliminary data.</text>
</comment>
<accession>A0A1Y1UZQ9</accession>
<organism evidence="12 13">
    <name type="scientific">Piromyces finnis</name>
    <dbReference type="NCBI Taxonomy" id="1754191"/>
    <lineage>
        <taxon>Eukaryota</taxon>
        <taxon>Fungi</taxon>
        <taxon>Fungi incertae sedis</taxon>
        <taxon>Chytridiomycota</taxon>
        <taxon>Chytridiomycota incertae sedis</taxon>
        <taxon>Neocallimastigomycetes</taxon>
        <taxon>Neocallimastigales</taxon>
        <taxon>Neocallimastigaceae</taxon>
        <taxon>Piromyces</taxon>
    </lineage>
</organism>